<feature type="binding site" evidence="12">
    <location>
        <begin position="342"/>
        <end position="349"/>
    </location>
    <ligand>
        <name>FAD</name>
        <dbReference type="ChEBI" id="CHEBI:57692"/>
    </ligand>
</feature>
<evidence type="ECO:0000256" key="9">
    <source>
        <dbReference type="ARBA" id="ARBA00025649"/>
    </source>
</evidence>
<evidence type="ECO:0000256" key="3">
    <source>
        <dbReference type="ARBA" id="ARBA00022630"/>
    </source>
</evidence>
<evidence type="ECO:0000256" key="5">
    <source>
        <dbReference type="ARBA" id="ARBA00022827"/>
    </source>
</evidence>
<keyword evidence="2" id="KW-0813">Transport</keyword>
<dbReference type="GO" id="GO:0046872">
    <property type="term" value="F:metal ion binding"/>
    <property type="evidence" value="ECO:0007669"/>
    <property type="project" value="UniProtKB-KW"/>
</dbReference>
<accession>B0VFJ4</accession>
<dbReference type="STRING" id="459349.CLOAM1482"/>
<dbReference type="SUPFAM" id="SSF52402">
    <property type="entry name" value="Adenine nucleotide alpha hydrolases-like"/>
    <property type="match status" value="1"/>
</dbReference>
<keyword evidence="4" id="KW-0479">Metal-binding</keyword>
<dbReference type="GO" id="GO:0009055">
    <property type="term" value="F:electron transfer activity"/>
    <property type="evidence" value="ECO:0007669"/>
    <property type="project" value="InterPro"/>
</dbReference>
<dbReference type="SUPFAM" id="SSF54862">
    <property type="entry name" value="4Fe-4S ferredoxins"/>
    <property type="match status" value="1"/>
</dbReference>
<dbReference type="FunFam" id="3.40.50.1220:FF:000001">
    <property type="entry name" value="Electron transfer flavoprotein, alpha subunit"/>
    <property type="match status" value="1"/>
</dbReference>
<dbReference type="Gene3D" id="3.40.50.620">
    <property type="entry name" value="HUPs"/>
    <property type="match status" value="1"/>
</dbReference>
<dbReference type="Proteomes" id="UP000002019">
    <property type="component" value="Chromosome"/>
</dbReference>
<dbReference type="CDD" id="cd01715">
    <property type="entry name" value="ETF_alpha"/>
    <property type="match status" value="1"/>
</dbReference>
<dbReference type="PROSITE" id="PS51379">
    <property type="entry name" value="4FE4S_FER_2"/>
    <property type="match status" value="2"/>
</dbReference>
<evidence type="ECO:0000256" key="8">
    <source>
        <dbReference type="ARBA" id="ARBA00023014"/>
    </source>
</evidence>
<dbReference type="Pfam" id="PF00766">
    <property type="entry name" value="ETF_alpha"/>
    <property type="match status" value="1"/>
</dbReference>
<evidence type="ECO:0000256" key="11">
    <source>
        <dbReference type="ARBA" id="ARBA00079299"/>
    </source>
</evidence>
<feature type="domain" description="4Fe-4S ferredoxin-type" evidence="13">
    <location>
        <begin position="31"/>
        <end position="60"/>
    </location>
</feature>
<evidence type="ECO:0000256" key="12">
    <source>
        <dbReference type="PIRSR" id="PIRSR000089-1"/>
    </source>
</evidence>
<feature type="binding site" evidence="12">
    <location>
        <begin position="325"/>
        <end position="329"/>
    </location>
    <ligand>
        <name>FAD</name>
        <dbReference type="ChEBI" id="CHEBI:57692"/>
    </ligand>
</feature>
<dbReference type="InterPro" id="IPR014730">
    <property type="entry name" value="ETF_a/b_N"/>
</dbReference>
<dbReference type="KEGG" id="caci:CLOAM1482"/>
<keyword evidence="6" id="KW-0249">Electron transport</keyword>
<comment type="cofactor">
    <cofactor evidence="12">
        <name>FAD</name>
        <dbReference type="ChEBI" id="CHEBI:57692"/>
    </cofactor>
    <text evidence="12">Binds 1 FAD per dimer.</text>
</comment>
<dbReference type="Gene3D" id="3.40.50.1220">
    <property type="entry name" value="TPP-binding domain"/>
    <property type="match status" value="1"/>
</dbReference>
<dbReference type="SUPFAM" id="SSF52467">
    <property type="entry name" value="DHS-like NAD/FAD-binding domain"/>
    <property type="match status" value="1"/>
</dbReference>
<dbReference type="InterPro" id="IPR014729">
    <property type="entry name" value="Rossmann-like_a/b/a_fold"/>
</dbReference>
<feature type="binding site" evidence="12">
    <location>
        <position position="286"/>
    </location>
    <ligand>
        <name>FAD</name>
        <dbReference type="ChEBI" id="CHEBI:57692"/>
    </ligand>
</feature>
<dbReference type="InterPro" id="IPR017896">
    <property type="entry name" value="4Fe4S_Fe-S-bd"/>
</dbReference>
<comment type="function">
    <text evidence="9">The electron transfer flavoprotein serves as a specific electron acceptor for other dehydrogenases. It transfers the electrons to the main respiratory chain via ETF-ubiquinone oxidoreductase (ETF dehydrogenase).</text>
</comment>
<evidence type="ECO:0000256" key="10">
    <source>
        <dbReference type="ARBA" id="ARBA00068674"/>
    </source>
</evidence>
<dbReference type="InterPro" id="IPR029035">
    <property type="entry name" value="DHS-like_NAD/FAD-binding_dom"/>
</dbReference>
<evidence type="ECO:0000256" key="1">
    <source>
        <dbReference type="ARBA" id="ARBA00005817"/>
    </source>
</evidence>
<sequence length="398" mass="43005">MFMIEVLIEKCVGCGACLRACAYDAIKIEEKLAIIDSDKCVLCGACVSACPFDAILLRKAKTEAIDKSEYNGIWVFAEQREGVIAPVVFELLGKGRELADELGSELSAVLLGHNIEGLSSELIAFGADQVIEIDDPALKHFWDEGYAYALAELALKYKPSIILAGATVIGRSFIPRVAIRLHTGLTADCTGLSIDPETGDLLQTRPAFGGNIMATIKTANHRPQMATVRHKVMNPIPRDDTRSGIVIQEQINFDLDEERTTWLGFEKEKTGLINITEANIIVSGGRGLKEAKNFALIEELAEALGGAVGASRAAVDAEWIAYSHQVGQTGKTVKPLIYIAVGISGAIQHLAGMSSSDYIIAINKDPDAPIFKVADLGIVGDLFEIVPKLTKRIKEQRV</sequence>
<evidence type="ECO:0000313" key="15">
    <source>
        <dbReference type="Proteomes" id="UP000002019"/>
    </source>
</evidence>
<evidence type="ECO:0000256" key="4">
    <source>
        <dbReference type="ARBA" id="ARBA00022723"/>
    </source>
</evidence>
<evidence type="ECO:0000256" key="6">
    <source>
        <dbReference type="ARBA" id="ARBA00022982"/>
    </source>
</evidence>
<dbReference type="PIRSF" id="PIRSF000089">
    <property type="entry name" value="Electra_flavoP_a"/>
    <property type="match status" value="1"/>
</dbReference>
<dbReference type="CDD" id="cd10549">
    <property type="entry name" value="MtMvhB_like"/>
    <property type="match status" value="1"/>
</dbReference>
<dbReference type="GO" id="GO:0051536">
    <property type="term" value="F:iron-sulfur cluster binding"/>
    <property type="evidence" value="ECO:0007669"/>
    <property type="project" value="UniProtKB-KW"/>
</dbReference>
<feature type="binding site" evidence="12">
    <location>
        <position position="363"/>
    </location>
    <ligand>
        <name>FAD</name>
        <dbReference type="ChEBI" id="CHEBI:57692"/>
    </ligand>
</feature>
<dbReference type="InterPro" id="IPR018206">
    <property type="entry name" value="ETF_asu_C_CS"/>
</dbReference>
<evidence type="ECO:0000256" key="7">
    <source>
        <dbReference type="ARBA" id="ARBA00023004"/>
    </source>
</evidence>
<dbReference type="HOGENOM" id="CLU_034178_1_1_0"/>
<proteinExistence type="inferred from homology"/>
<protein>
    <recommendedName>
        <fullName evidence="10">Electron transfer flavoprotein subunit alpha</fullName>
    </recommendedName>
    <alternativeName>
        <fullName evidence="11">Electron transfer flavoprotein large subunit</fullName>
    </alternativeName>
</protein>
<evidence type="ECO:0000313" key="14">
    <source>
        <dbReference type="EMBL" id="CAO81332.1"/>
    </source>
</evidence>
<dbReference type="SMART" id="SM00893">
    <property type="entry name" value="ETF"/>
    <property type="match status" value="1"/>
</dbReference>
<dbReference type="Gene3D" id="3.30.70.20">
    <property type="match status" value="2"/>
</dbReference>
<dbReference type="Pfam" id="PF12838">
    <property type="entry name" value="Fer4_7"/>
    <property type="match status" value="1"/>
</dbReference>
<organism evidence="14 15">
    <name type="scientific">Cloacimonas acidaminovorans (strain Evry)</name>
    <dbReference type="NCBI Taxonomy" id="459349"/>
    <lineage>
        <taxon>Bacteria</taxon>
        <taxon>Pseudomonadati</taxon>
        <taxon>Candidatus Cloacimonadota</taxon>
        <taxon>Candidatus Cloacimonadia</taxon>
        <taxon>Candidatus Cloacimonadales</taxon>
        <taxon>Candidatus Cloacimonadaceae</taxon>
        <taxon>Candidatus Cloacimonas</taxon>
    </lineage>
</organism>
<dbReference type="PANTHER" id="PTHR43153:SF1">
    <property type="entry name" value="ELECTRON TRANSFER FLAVOPROTEIN SUBUNIT ALPHA, MITOCHONDRIAL"/>
    <property type="match status" value="1"/>
</dbReference>
<reference evidence="14 15" key="1">
    <citation type="journal article" date="2008" name="J. Bacteriol.">
        <title>'Candidatus Cloacamonas acidaminovorans': genome sequence reconstruction provides a first glimpse of a new bacterial division.</title>
        <authorList>
            <person name="Pelletier E."/>
            <person name="Kreimeyer A."/>
            <person name="Bocs S."/>
            <person name="Rouy Z."/>
            <person name="Gyapay G."/>
            <person name="Chouari R."/>
            <person name="Riviere D."/>
            <person name="Ganesan A."/>
            <person name="Daegelen P."/>
            <person name="Sghir A."/>
            <person name="Cohen G.N."/>
            <person name="Medigue C."/>
            <person name="Weissenbach J."/>
            <person name="Le Paslier D."/>
        </authorList>
    </citation>
    <scope>NUCLEOTIDE SEQUENCE [LARGE SCALE GENOMIC DNA]</scope>
    <source>
        <strain evidence="15">Evry</strain>
    </source>
</reference>
<keyword evidence="7" id="KW-0408">Iron</keyword>
<evidence type="ECO:0000256" key="2">
    <source>
        <dbReference type="ARBA" id="ARBA00022448"/>
    </source>
</evidence>
<gene>
    <name evidence="14" type="ordered locus">CLOAM1482</name>
</gene>
<dbReference type="AlphaFoldDB" id="B0VFJ4"/>
<feature type="binding site" evidence="12">
    <location>
        <begin position="311"/>
        <end position="312"/>
    </location>
    <ligand>
        <name>FAD</name>
        <dbReference type="ChEBI" id="CHEBI:57692"/>
    </ligand>
</feature>
<dbReference type="eggNOG" id="COG2025">
    <property type="taxonomic scope" value="Bacteria"/>
</dbReference>
<dbReference type="GO" id="GO:0033539">
    <property type="term" value="P:fatty acid beta-oxidation using acyl-CoA dehydrogenase"/>
    <property type="evidence" value="ECO:0007669"/>
    <property type="project" value="TreeGrafter"/>
</dbReference>
<name>B0VFJ4_CLOAI</name>
<evidence type="ECO:0000259" key="13">
    <source>
        <dbReference type="PROSITE" id="PS51379"/>
    </source>
</evidence>
<keyword evidence="8" id="KW-0411">Iron-sulfur</keyword>
<dbReference type="InterPro" id="IPR017900">
    <property type="entry name" value="4Fe4S_Fe_S_CS"/>
</dbReference>
<dbReference type="InterPro" id="IPR014731">
    <property type="entry name" value="ETF_asu_C"/>
</dbReference>
<comment type="similarity">
    <text evidence="1">Belongs to the ETF alpha-subunit/FixB family.</text>
</comment>
<keyword evidence="15" id="KW-1185">Reference proteome</keyword>
<keyword evidence="5 12" id="KW-0274">FAD</keyword>
<dbReference type="InterPro" id="IPR033947">
    <property type="entry name" value="ETF_alpha_N"/>
</dbReference>
<dbReference type="InterPro" id="IPR001308">
    <property type="entry name" value="ETF_a/FixB"/>
</dbReference>
<keyword evidence="3" id="KW-0285">Flavoprotein</keyword>
<dbReference type="EMBL" id="CU466930">
    <property type="protein sequence ID" value="CAO81332.1"/>
    <property type="molecule type" value="Genomic_DNA"/>
</dbReference>
<dbReference type="Pfam" id="PF01012">
    <property type="entry name" value="ETF"/>
    <property type="match status" value="1"/>
</dbReference>
<dbReference type="PROSITE" id="PS00198">
    <property type="entry name" value="4FE4S_FER_1"/>
    <property type="match status" value="1"/>
</dbReference>
<dbReference type="GO" id="GO:0050660">
    <property type="term" value="F:flavin adenine dinucleotide binding"/>
    <property type="evidence" value="ECO:0007669"/>
    <property type="project" value="InterPro"/>
</dbReference>
<feature type="domain" description="4Fe-4S ferredoxin-type" evidence="13">
    <location>
        <begin position="2"/>
        <end position="30"/>
    </location>
</feature>
<dbReference type="PROSITE" id="PS00696">
    <property type="entry name" value="ETF_ALPHA"/>
    <property type="match status" value="1"/>
</dbReference>
<dbReference type="PANTHER" id="PTHR43153">
    <property type="entry name" value="ELECTRON TRANSFER FLAVOPROTEIN ALPHA"/>
    <property type="match status" value="1"/>
</dbReference>